<evidence type="ECO:0000313" key="1">
    <source>
        <dbReference type="EMBL" id="KAJ0179417.1"/>
    </source>
</evidence>
<accession>A0ACC1D6G3</accession>
<dbReference type="EMBL" id="CM034394">
    <property type="protein sequence ID" value="KAJ0179417.1"/>
    <property type="molecule type" value="Genomic_DNA"/>
</dbReference>
<proteinExistence type="predicted"/>
<protein>
    <submittedName>
        <fullName evidence="1">Uncharacterized protein</fullName>
    </submittedName>
</protein>
<comment type="caution">
    <text evidence="1">The sequence shown here is derived from an EMBL/GenBank/DDBJ whole genome shotgun (WGS) entry which is preliminary data.</text>
</comment>
<sequence>MPLSANFRREMLTAIKNAKKNKDKQDNADAEEGTAQSMPTEQGTLLAKPVVVSNRPSAEHSKDETTVSGGKSLKEKRSPTKPSDVTKTNRK</sequence>
<dbReference type="Proteomes" id="UP000824533">
    <property type="component" value="Linkage Group LG08"/>
</dbReference>
<gene>
    <name evidence="1" type="ORF">K1T71_005129</name>
</gene>
<evidence type="ECO:0000313" key="2">
    <source>
        <dbReference type="Proteomes" id="UP000824533"/>
    </source>
</evidence>
<reference evidence="1 2" key="1">
    <citation type="journal article" date="2021" name="Front. Genet.">
        <title>Chromosome-Level Genome Assembly Reveals Significant Gene Expansion in the Toll and IMD Signaling Pathways of Dendrolimus kikuchii.</title>
        <authorList>
            <person name="Zhou J."/>
            <person name="Wu P."/>
            <person name="Xiong Z."/>
            <person name="Liu N."/>
            <person name="Zhao N."/>
            <person name="Ji M."/>
            <person name="Qiu Y."/>
            <person name="Yang B."/>
        </authorList>
    </citation>
    <scope>NUCLEOTIDE SEQUENCE [LARGE SCALE GENOMIC DNA]</scope>
    <source>
        <strain evidence="1">Ann1</strain>
    </source>
</reference>
<organism evidence="1 2">
    <name type="scientific">Dendrolimus kikuchii</name>
    <dbReference type="NCBI Taxonomy" id="765133"/>
    <lineage>
        <taxon>Eukaryota</taxon>
        <taxon>Metazoa</taxon>
        <taxon>Ecdysozoa</taxon>
        <taxon>Arthropoda</taxon>
        <taxon>Hexapoda</taxon>
        <taxon>Insecta</taxon>
        <taxon>Pterygota</taxon>
        <taxon>Neoptera</taxon>
        <taxon>Endopterygota</taxon>
        <taxon>Lepidoptera</taxon>
        <taxon>Glossata</taxon>
        <taxon>Ditrysia</taxon>
        <taxon>Bombycoidea</taxon>
        <taxon>Lasiocampidae</taxon>
        <taxon>Dendrolimus</taxon>
    </lineage>
</organism>
<keyword evidence="2" id="KW-1185">Reference proteome</keyword>
<name>A0ACC1D6G3_9NEOP</name>